<dbReference type="GO" id="GO:0009246">
    <property type="term" value="P:enterobacterial common antigen biosynthetic process"/>
    <property type="evidence" value="ECO:0007669"/>
    <property type="project" value="TreeGrafter"/>
</dbReference>
<dbReference type="Pfam" id="PF01757">
    <property type="entry name" value="Acyl_transf_3"/>
    <property type="match status" value="1"/>
</dbReference>
<feature type="transmembrane region" description="Helical" evidence="7">
    <location>
        <begin position="330"/>
        <end position="351"/>
    </location>
</feature>
<evidence type="ECO:0000256" key="5">
    <source>
        <dbReference type="ARBA" id="ARBA00022989"/>
    </source>
</evidence>
<evidence type="ECO:0000313" key="9">
    <source>
        <dbReference type="EMBL" id="GFO94775.1"/>
    </source>
</evidence>
<keyword evidence="4 7" id="KW-0812">Transmembrane</keyword>
<keyword evidence="6 7" id="KW-0472">Membrane</keyword>
<dbReference type="AlphaFoldDB" id="A0AAI9NZ73"/>
<comment type="subcellular location">
    <subcellularLocation>
        <location evidence="1">Cell membrane</location>
        <topology evidence="1">Multi-pass membrane protein</topology>
    </subcellularLocation>
</comment>
<organism evidence="9 10">
    <name type="scientific">Coprococcus eutactus</name>
    <dbReference type="NCBI Taxonomy" id="33043"/>
    <lineage>
        <taxon>Bacteria</taxon>
        <taxon>Bacillati</taxon>
        <taxon>Bacillota</taxon>
        <taxon>Clostridia</taxon>
        <taxon>Lachnospirales</taxon>
        <taxon>Lachnospiraceae</taxon>
        <taxon>Coprococcus</taxon>
    </lineage>
</organism>
<name>A0AAI9NZ73_9FIRM</name>
<dbReference type="RefSeq" id="WP_055223499.1">
    <property type="nucleotide sequence ID" value="NZ_BLYL01000010.1"/>
</dbReference>
<protein>
    <recommendedName>
        <fullName evidence="8">Acyltransferase 3 domain-containing protein</fullName>
    </recommendedName>
</protein>
<dbReference type="InterPro" id="IPR002656">
    <property type="entry name" value="Acyl_transf_3_dom"/>
</dbReference>
<feature type="transmembrane region" description="Helical" evidence="7">
    <location>
        <begin position="12"/>
        <end position="31"/>
    </location>
</feature>
<evidence type="ECO:0000313" key="10">
    <source>
        <dbReference type="Proteomes" id="UP000660047"/>
    </source>
</evidence>
<feature type="transmembrane region" description="Helical" evidence="7">
    <location>
        <begin position="103"/>
        <end position="124"/>
    </location>
</feature>
<dbReference type="EMBL" id="BLYL01000010">
    <property type="protein sequence ID" value="GFO94775.1"/>
    <property type="molecule type" value="Genomic_DNA"/>
</dbReference>
<evidence type="ECO:0000259" key="8">
    <source>
        <dbReference type="Pfam" id="PF01757"/>
    </source>
</evidence>
<feature type="transmembrane region" description="Helical" evidence="7">
    <location>
        <begin position="300"/>
        <end position="318"/>
    </location>
</feature>
<feature type="transmembrane region" description="Helical" evidence="7">
    <location>
        <begin position="257"/>
        <end position="279"/>
    </location>
</feature>
<feature type="transmembrane region" description="Helical" evidence="7">
    <location>
        <begin position="233"/>
        <end position="251"/>
    </location>
</feature>
<comment type="caution">
    <text evidence="9">The sequence shown here is derived from an EMBL/GenBank/DDBJ whole genome shotgun (WGS) entry which is preliminary data.</text>
</comment>
<reference evidence="9" key="1">
    <citation type="submission" date="2020-06" db="EMBL/GenBank/DDBJ databases">
        <title>Characterization of fructooligosaccharide metabolism and fructooligosaccharide-degrading enzymes in human commensal butyrate producers.</title>
        <authorList>
            <person name="Tanno H."/>
            <person name="Fujii T."/>
            <person name="Hirano K."/>
            <person name="Maeno S."/>
            <person name="Tonozuka T."/>
            <person name="Sakamoto M."/>
            <person name="Ohkuma M."/>
            <person name="Tochio T."/>
            <person name="Endo A."/>
        </authorList>
    </citation>
    <scope>NUCLEOTIDE SEQUENCE</scope>
    <source>
        <strain evidence="9">JCM 31265</strain>
    </source>
</reference>
<feature type="transmembrane region" description="Helical" evidence="7">
    <location>
        <begin position="144"/>
        <end position="163"/>
    </location>
</feature>
<dbReference type="PANTHER" id="PTHR40074">
    <property type="entry name" value="O-ACETYLTRANSFERASE WECH"/>
    <property type="match status" value="1"/>
</dbReference>
<proteinExistence type="inferred from homology"/>
<comment type="similarity">
    <text evidence="2">Belongs to the acyltransferase 3 family.</text>
</comment>
<dbReference type="GO" id="GO:0016413">
    <property type="term" value="F:O-acetyltransferase activity"/>
    <property type="evidence" value="ECO:0007669"/>
    <property type="project" value="TreeGrafter"/>
</dbReference>
<keyword evidence="3" id="KW-1003">Cell membrane</keyword>
<feature type="transmembrane region" description="Helical" evidence="7">
    <location>
        <begin position="206"/>
        <end position="221"/>
    </location>
</feature>
<gene>
    <name evidence="9" type="ORF">COEU31_18210</name>
</gene>
<feature type="domain" description="Acyltransferase 3" evidence="8">
    <location>
        <begin position="8"/>
        <end position="333"/>
    </location>
</feature>
<dbReference type="Proteomes" id="UP000660047">
    <property type="component" value="Unassembled WGS sequence"/>
</dbReference>
<feature type="transmembrane region" description="Helical" evidence="7">
    <location>
        <begin position="51"/>
        <end position="83"/>
    </location>
</feature>
<dbReference type="GO" id="GO:0005886">
    <property type="term" value="C:plasma membrane"/>
    <property type="evidence" value="ECO:0007669"/>
    <property type="project" value="UniProtKB-SubCell"/>
</dbReference>
<evidence type="ECO:0000256" key="7">
    <source>
        <dbReference type="SAM" id="Phobius"/>
    </source>
</evidence>
<sequence>MADNKKNKEIELLRIFATILVVLGHSGFYTITTSVGSMGCDWTKYILDGTIIYKIIGFGTRIIYSCHMQLFILISGMVFQICLNGGKYKTTLELLKNKISRLIIPYILVSILYNIPILWCANYFEKNAYNVILYLIGFGKNHLWYLVALFFIFVLTYICNFILKRFMKVQKKTAIVAMMMPALIMYLLNDYMGIHVPEIAYIDRVAKYWMWFLIGMILVEFEDKIKKVLEEKTILKICGMFVIWMFFFLLVDKGKSIFLFEEQIFGILFWYSICYWMISRFHDLLNNRILKLINTHSMDIYLYGVPVNYIIMTILIHINGVIHMNNITSLFLFVSRSFFQIIVGIAIPNLLKKLKHL</sequence>
<dbReference type="PANTHER" id="PTHR40074:SF2">
    <property type="entry name" value="O-ACETYLTRANSFERASE WECH"/>
    <property type="match status" value="1"/>
</dbReference>
<evidence type="ECO:0000256" key="2">
    <source>
        <dbReference type="ARBA" id="ARBA00007400"/>
    </source>
</evidence>
<evidence type="ECO:0000256" key="1">
    <source>
        <dbReference type="ARBA" id="ARBA00004651"/>
    </source>
</evidence>
<feature type="transmembrane region" description="Helical" evidence="7">
    <location>
        <begin position="175"/>
        <end position="194"/>
    </location>
</feature>
<evidence type="ECO:0000256" key="4">
    <source>
        <dbReference type="ARBA" id="ARBA00022692"/>
    </source>
</evidence>
<keyword evidence="5 7" id="KW-1133">Transmembrane helix</keyword>
<accession>A0AAI9NZ73</accession>
<evidence type="ECO:0000256" key="6">
    <source>
        <dbReference type="ARBA" id="ARBA00023136"/>
    </source>
</evidence>
<evidence type="ECO:0000256" key="3">
    <source>
        <dbReference type="ARBA" id="ARBA00022475"/>
    </source>
</evidence>